<evidence type="ECO:0000313" key="1">
    <source>
        <dbReference type="EMBL" id="ASG69053.1"/>
    </source>
</evidence>
<dbReference type="Proteomes" id="UP000249910">
    <property type="component" value="Chromosome"/>
</dbReference>
<gene>
    <name evidence="1" type="ORF">CDV26_09535</name>
</gene>
<accession>A0ABN5B5Q1</accession>
<sequence>MVDTSNASYDALLANAEKILADGEANKPSDEEVTKRITQINKHVNKHVVVKKDKKASMQKDVKAASDILNRQDEISKDFKDSYGTYQGKSTKDYITKEAHGYNDADAYQMKNYKTLLDNIKTSKQIDNSFNEIDNSSDNSKYKLSDGYSIEDVTIVGALTGQNKRLKKCLIMKTYGGGTWSTYCQPLKKPTQCPDYDWKQLSTMAIMYC</sequence>
<evidence type="ECO:0000313" key="2">
    <source>
        <dbReference type="Proteomes" id="UP000249910"/>
    </source>
</evidence>
<reference evidence="1 2" key="1">
    <citation type="submission" date="2017-06" db="EMBL/GenBank/DDBJ databases">
        <title>Complete genome of Francisella halioticida.</title>
        <authorList>
            <person name="Sjodin A."/>
        </authorList>
    </citation>
    <scope>NUCLEOTIDE SEQUENCE [LARGE SCALE GENOMIC DNA]</scope>
    <source>
        <strain evidence="1 2">DSM 23729</strain>
    </source>
</reference>
<protein>
    <submittedName>
        <fullName evidence="1">Uncharacterized protein</fullName>
    </submittedName>
</protein>
<proteinExistence type="predicted"/>
<organism evidence="1 2">
    <name type="scientific">Francisella halioticida</name>
    <dbReference type="NCBI Taxonomy" id="549298"/>
    <lineage>
        <taxon>Bacteria</taxon>
        <taxon>Pseudomonadati</taxon>
        <taxon>Pseudomonadota</taxon>
        <taxon>Gammaproteobacteria</taxon>
        <taxon>Thiotrichales</taxon>
        <taxon>Francisellaceae</taxon>
        <taxon>Francisella</taxon>
    </lineage>
</organism>
<keyword evidence="2" id="KW-1185">Reference proteome</keyword>
<name>A0ABN5B5Q1_9GAMM</name>
<dbReference type="EMBL" id="CP022132">
    <property type="protein sequence ID" value="ASG69053.1"/>
    <property type="molecule type" value="Genomic_DNA"/>
</dbReference>